<reference evidence="3 4" key="1">
    <citation type="submission" date="2016-12" db="EMBL/GenBank/DDBJ databases">
        <title>Trade-off between light-utilization and light-protection in marine flavobacteria.</title>
        <authorList>
            <person name="Kumagai Y."/>
            <person name="Yoshizawa S."/>
            <person name="Kogure K."/>
            <person name="Iwasaki W."/>
        </authorList>
    </citation>
    <scope>NUCLEOTIDE SEQUENCE [LARGE SCALE GENOMIC DNA]</scope>
    <source>
        <strain evidence="3 4">NBRC 108759</strain>
    </source>
</reference>
<proteinExistence type="predicted"/>
<keyword evidence="1" id="KW-0175">Coiled coil</keyword>
<accession>A0A2S7WRV9</accession>
<evidence type="ECO:0000256" key="2">
    <source>
        <dbReference type="SAM" id="SignalP"/>
    </source>
</evidence>
<comment type="caution">
    <text evidence="3">The sequence shown here is derived from an EMBL/GenBank/DDBJ whole genome shotgun (WGS) entry which is preliminary data.</text>
</comment>
<name>A0A2S7WRV9_9FLAO</name>
<keyword evidence="4" id="KW-1185">Reference proteome</keyword>
<dbReference type="Proteomes" id="UP000238882">
    <property type="component" value="Unassembled WGS sequence"/>
</dbReference>
<gene>
    <name evidence="3" type="ORF">BTO18_13105</name>
</gene>
<feature type="coiled-coil region" evidence="1">
    <location>
        <begin position="31"/>
        <end position="58"/>
    </location>
</feature>
<feature type="chain" id="PRO_5015652138" description="DUF4412 domain-containing protein" evidence="2">
    <location>
        <begin position="32"/>
        <end position="465"/>
    </location>
</feature>
<evidence type="ECO:0008006" key="5">
    <source>
        <dbReference type="Google" id="ProtNLM"/>
    </source>
</evidence>
<sequence length="465" mass="52661">MIEEPKKNIMKLVKPFLLCVCLIGLSNSTNAQFWKKLKKKLEKKVEQKVEEKIDKETDKVIDSTLNGKKKKVKKDNRLKSYGSASISHSALYGMFSVNDLGQTGVEKQGDKVSITGFWRTSDADVFDGYILKIKNVDDINALQNKTFKIPEEATLKLSYNALVKGKYEYRRGQVHAPQDIQVKSGTATVTFNKDQNVSVNFSANVKLSDYNKSELAENDTPATINGMITTTSPKYTITKEFKQIERKEQNNDLTEADKTYIKSKLSPTINIPSSFTFNKSIELEFTDNRGETFPMEFLLGKYPDIYGISVASKEMGAEGKVVMVMTPKSSTAFMDVAGMKMKRSSSLEQMGSQFNMTDKLPQDGDFDYKKTGNTKNILGYICHEYRVDYNYSNSKGNSIFWVSKDFPIQNKQLPMLGMKMNNPYFSGFVLELNSTHQGENYTIKVTKVSDKSMTINTSEYRKMGF</sequence>
<organism evidence="3 4">
    <name type="scientific">Polaribacter porphyrae</name>
    <dbReference type="NCBI Taxonomy" id="1137780"/>
    <lineage>
        <taxon>Bacteria</taxon>
        <taxon>Pseudomonadati</taxon>
        <taxon>Bacteroidota</taxon>
        <taxon>Flavobacteriia</taxon>
        <taxon>Flavobacteriales</taxon>
        <taxon>Flavobacteriaceae</taxon>
    </lineage>
</organism>
<feature type="signal peptide" evidence="2">
    <location>
        <begin position="1"/>
        <end position="31"/>
    </location>
</feature>
<protein>
    <recommendedName>
        <fullName evidence="5">DUF4412 domain-containing protein</fullName>
    </recommendedName>
</protein>
<evidence type="ECO:0000313" key="3">
    <source>
        <dbReference type="EMBL" id="PQJ80052.1"/>
    </source>
</evidence>
<keyword evidence="2" id="KW-0732">Signal</keyword>
<evidence type="ECO:0000256" key="1">
    <source>
        <dbReference type="SAM" id="Coils"/>
    </source>
</evidence>
<dbReference type="AlphaFoldDB" id="A0A2S7WRV9"/>
<dbReference type="EMBL" id="MSCN01000001">
    <property type="protein sequence ID" value="PQJ80052.1"/>
    <property type="molecule type" value="Genomic_DNA"/>
</dbReference>
<evidence type="ECO:0000313" key="4">
    <source>
        <dbReference type="Proteomes" id="UP000238882"/>
    </source>
</evidence>